<reference evidence="3" key="1">
    <citation type="journal article" date="2017" name="Plant J.">
        <title>The pomegranate (Punica granatum L.) genome and the genomics of punicalagin biosynthesis.</title>
        <authorList>
            <person name="Qin G."/>
            <person name="Xu C."/>
            <person name="Ming R."/>
            <person name="Tang H."/>
            <person name="Guyot R."/>
            <person name="Kramer E.M."/>
            <person name="Hu Y."/>
            <person name="Yi X."/>
            <person name="Qi Y."/>
            <person name="Xu X."/>
            <person name="Gao Z."/>
            <person name="Pan H."/>
            <person name="Jian J."/>
            <person name="Tian Y."/>
            <person name="Yue Z."/>
            <person name="Xu Y."/>
        </authorList>
    </citation>
    <scope>NUCLEOTIDE SEQUENCE [LARGE SCALE GENOMIC DNA]</scope>
    <source>
        <strain evidence="3">cv. Dabenzi</strain>
    </source>
</reference>
<evidence type="ECO:0000313" key="3">
    <source>
        <dbReference type="Proteomes" id="UP000197138"/>
    </source>
</evidence>
<organism evidence="2 3">
    <name type="scientific">Punica granatum</name>
    <name type="common">Pomegranate</name>
    <dbReference type="NCBI Taxonomy" id="22663"/>
    <lineage>
        <taxon>Eukaryota</taxon>
        <taxon>Viridiplantae</taxon>
        <taxon>Streptophyta</taxon>
        <taxon>Embryophyta</taxon>
        <taxon>Tracheophyta</taxon>
        <taxon>Spermatophyta</taxon>
        <taxon>Magnoliopsida</taxon>
        <taxon>eudicotyledons</taxon>
        <taxon>Gunneridae</taxon>
        <taxon>Pentapetalae</taxon>
        <taxon>rosids</taxon>
        <taxon>malvids</taxon>
        <taxon>Myrtales</taxon>
        <taxon>Lythraceae</taxon>
        <taxon>Punica</taxon>
    </lineage>
</organism>
<sequence length="61" mass="6997">MEKKEEQRNNTYPEKEIGGKKMTVESGFRRHAQSFLPLPLEVPPASSSSTHLFCSFLFQPK</sequence>
<comment type="caution">
    <text evidence="2">The sequence shown here is derived from an EMBL/GenBank/DDBJ whole genome shotgun (WGS) entry which is preliminary data.</text>
</comment>
<accession>A0A218XHK3</accession>
<dbReference type="AlphaFoldDB" id="A0A218XHK3"/>
<dbReference type="Proteomes" id="UP000197138">
    <property type="component" value="Unassembled WGS sequence"/>
</dbReference>
<protein>
    <submittedName>
        <fullName evidence="2">Uncharacterized protein</fullName>
    </submittedName>
</protein>
<evidence type="ECO:0000256" key="1">
    <source>
        <dbReference type="SAM" id="MobiDB-lite"/>
    </source>
</evidence>
<gene>
    <name evidence="2" type="ORF">CDL15_Pgr016283</name>
</gene>
<name>A0A218XHK3_PUNGR</name>
<feature type="region of interest" description="Disordered" evidence="1">
    <location>
        <begin position="1"/>
        <end position="21"/>
    </location>
</feature>
<dbReference type="EMBL" id="MTKT01001380">
    <property type="protein sequence ID" value="OWM84427.1"/>
    <property type="molecule type" value="Genomic_DNA"/>
</dbReference>
<evidence type="ECO:0000313" key="2">
    <source>
        <dbReference type="EMBL" id="OWM84427.1"/>
    </source>
</evidence>
<proteinExistence type="predicted"/>